<protein>
    <submittedName>
        <fullName evidence="2">Uncharacterized protein</fullName>
    </submittedName>
</protein>
<feature type="compositionally biased region" description="Basic and acidic residues" evidence="1">
    <location>
        <begin position="99"/>
        <end position="109"/>
    </location>
</feature>
<keyword evidence="3" id="KW-1185">Reference proteome</keyword>
<gene>
    <name evidence="2" type="ORF">CHILSU_LOCUS7955</name>
</gene>
<dbReference type="Proteomes" id="UP001153292">
    <property type="component" value="Chromosome 3"/>
</dbReference>
<dbReference type="EMBL" id="OU963896">
    <property type="protein sequence ID" value="CAH0404610.1"/>
    <property type="molecule type" value="Genomic_DNA"/>
</dbReference>
<evidence type="ECO:0000313" key="2">
    <source>
        <dbReference type="EMBL" id="CAH0404610.1"/>
    </source>
</evidence>
<accession>A0ABN8BCC6</accession>
<evidence type="ECO:0000313" key="3">
    <source>
        <dbReference type="Proteomes" id="UP001153292"/>
    </source>
</evidence>
<evidence type="ECO:0000256" key="1">
    <source>
        <dbReference type="SAM" id="MobiDB-lite"/>
    </source>
</evidence>
<proteinExistence type="predicted"/>
<reference evidence="2" key="1">
    <citation type="submission" date="2021-12" db="EMBL/GenBank/DDBJ databases">
        <authorList>
            <person name="King R."/>
        </authorList>
    </citation>
    <scope>NUCLEOTIDE SEQUENCE</scope>
</reference>
<feature type="region of interest" description="Disordered" evidence="1">
    <location>
        <begin position="85"/>
        <end position="109"/>
    </location>
</feature>
<organism evidence="2 3">
    <name type="scientific">Chilo suppressalis</name>
    <name type="common">Asiatic rice borer moth</name>
    <dbReference type="NCBI Taxonomy" id="168631"/>
    <lineage>
        <taxon>Eukaryota</taxon>
        <taxon>Metazoa</taxon>
        <taxon>Ecdysozoa</taxon>
        <taxon>Arthropoda</taxon>
        <taxon>Hexapoda</taxon>
        <taxon>Insecta</taxon>
        <taxon>Pterygota</taxon>
        <taxon>Neoptera</taxon>
        <taxon>Endopterygota</taxon>
        <taxon>Lepidoptera</taxon>
        <taxon>Glossata</taxon>
        <taxon>Ditrysia</taxon>
        <taxon>Pyraloidea</taxon>
        <taxon>Crambidae</taxon>
        <taxon>Crambinae</taxon>
        <taxon>Chilo</taxon>
    </lineage>
</organism>
<sequence length="109" mass="11518">MRLIRSTEATFNFTAFLRSPLSFPAPLIALAWYGAGGGAMQAGGGWFVPWTMGVQKFAVALPMGGVVPLVPPLLAALPPAPPPLRLIAPPPLQHQAQPGRKDDPIQKAQ</sequence>
<name>A0ABN8BCC6_CHISP</name>